<dbReference type="SUPFAM" id="SSF53474">
    <property type="entry name" value="alpha/beta-Hydrolases"/>
    <property type="match status" value="1"/>
</dbReference>
<dbReference type="Proteomes" id="UP000530514">
    <property type="component" value="Unassembled WGS sequence"/>
</dbReference>
<evidence type="ECO:0000313" key="2">
    <source>
        <dbReference type="EMBL" id="MBA4544114.1"/>
    </source>
</evidence>
<name>A0A7W1XCG5_9BACL</name>
<dbReference type="AlphaFoldDB" id="A0A7W1XCG5"/>
<comment type="caution">
    <text evidence="2">The sequence shown here is derived from an EMBL/GenBank/DDBJ whole genome shotgun (WGS) entry which is preliminary data.</text>
</comment>
<dbReference type="GO" id="GO:0016787">
    <property type="term" value="F:hydrolase activity"/>
    <property type="evidence" value="ECO:0007669"/>
    <property type="project" value="UniProtKB-KW"/>
</dbReference>
<protein>
    <submittedName>
        <fullName evidence="2">Alpha/beta hydrolase</fullName>
    </submittedName>
</protein>
<dbReference type="PANTHER" id="PTHR43194:SF2">
    <property type="entry name" value="PEROXISOMAL MEMBRANE PROTEIN LPX1"/>
    <property type="match status" value="1"/>
</dbReference>
<dbReference type="Gene3D" id="3.40.50.1820">
    <property type="entry name" value="alpha/beta hydrolase"/>
    <property type="match status" value="1"/>
</dbReference>
<keyword evidence="3" id="KW-1185">Reference proteome</keyword>
<sequence length="287" mass="32265">MMRAGMSRYLEVDGVQLHIYEWGDAAKPAVLCWHGLTRNGRDFDTLAARLAKSFHVICPDMIGRGRSEWSADPAKDYCFGRYERLVAALVDALGIEEMRWVGTSMGGAIGIRLAGSILRNRITHLVLNDIGAGPAEKQPNGELAEGVQRILAYTANPPEFRTMTELMDYYRSTYRDFGINSEEEWLHFTETSARRKDNGKFTPDYDPQIVHQFAHPEDLLLWEQWNAVKAKVLLIRGERSDILPVETAEAMRKSGPGCQLVTIPGLGHAPALNTEEQLTCIERFLNS</sequence>
<dbReference type="OrthoDB" id="252464at2"/>
<proteinExistence type="predicted"/>
<keyword evidence="2" id="KW-0378">Hydrolase</keyword>
<dbReference type="PRINTS" id="PR00111">
    <property type="entry name" value="ABHYDROLASE"/>
</dbReference>
<accession>A0A7W1XCG5</accession>
<reference evidence="2 3" key="1">
    <citation type="submission" date="2020-07" db="EMBL/GenBank/DDBJ databases">
        <authorList>
            <person name="Feng H."/>
        </authorList>
    </citation>
    <scope>NUCLEOTIDE SEQUENCE [LARGE SCALE GENOMIC DNA]</scope>
    <source>
        <strain evidence="3">s-11</strain>
    </source>
</reference>
<dbReference type="InterPro" id="IPR029058">
    <property type="entry name" value="AB_hydrolase_fold"/>
</dbReference>
<evidence type="ECO:0000259" key="1">
    <source>
        <dbReference type="Pfam" id="PF00561"/>
    </source>
</evidence>
<dbReference type="InterPro" id="IPR000073">
    <property type="entry name" value="AB_hydrolase_1"/>
</dbReference>
<gene>
    <name evidence="2" type="ORF">H1164_14610</name>
</gene>
<feature type="domain" description="AB hydrolase-1" evidence="1">
    <location>
        <begin position="28"/>
        <end position="270"/>
    </location>
</feature>
<dbReference type="PANTHER" id="PTHR43194">
    <property type="entry name" value="HYDROLASE ALPHA/BETA FOLD FAMILY"/>
    <property type="match status" value="1"/>
</dbReference>
<evidence type="ECO:0000313" key="3">
    <source>
        <dbReference type="Proteomes" id="UP000530514"/>
    </source>
</evidence>
<dbReference type="Pfam" id="PF00561">
    <property type="entry name" value="Abhydrolase_1"/>
    <property type="match status" value="1"/>
</dbReference>
<dbReference type="InterPro" id="IPR050228">
    <property type="entry name" value="Carboxylesterase_BioH"/>
</dbReference>
<dbReference type="EMBL" id="JACEIP010000028">
    <property type="protein sequence ID" value="MBA4544114.1"/>
    <property type="molecule type" value="Genomic_DNA"/>
</dbReference>
<organism evidence="2 3">
    <name type="scientific">Thermoactinomyces daqus</name>
    <dbReference type="NCBI Taxonomy" id="1329516"/>
    <lineage>
        <taxon>Bacteria</taxon>
        <taxon>Bacillati</taxon>
        <taxon>Bacillota</taxon>
        <taxon>Bacilli</taxon>
        <taxon>Bacillales</taxon>
        <taxon>Thermoactinomycetaceae</taxon>
        <taxon>Thermoactinomyces</taxon>
    </lineage>
</organism>